<evidence type="ECO:0000313" key="2">
    <source>
        <dbReference type="Proteomes" id="UP000192491"/>
    </source>
</evidence>
<organism evidence="1 2">
    <name type="scientific">Thiothrix lacustris</name>
    <dbReference type="NCBI Taxonomy" id="525917"/>
    <lineage>
        <taxon>Bacteria</taxon>
        <taxon>Pseudomonadati</taxon>
        <taxon>Pseudomonadota</taxon>
        <taxon>Gammaproteobacteria</taxon>
        <taxon>Thiotrichales</taxon>
        <taxon>Thiotrichaceae</taxon>
        <taxon>Thiothrix</taxon>
    </lineage>
</organism>
<dbReference type="EMBL" id="MTEJ01000165">
    <property type="protein sequence ID" value="OQX08770.1"/>
    <property type="molecule type" value="Genomic_DNA"/>
</dbReference>
<proteinExistence type="predicted"/>
<dbReference type="Pfam" id="PF01724">
    <property type="entry name" value="DUF29"/>
    <property type="match status" value="1"/>
</dbReference>
<comment type="caution">
    <text evidence="1">The sequence shown here is derived from an EMBL/GenBank/DDBJ whole genome shotgun (WGS) entry which is preliminary data.</text>
</comment>
<protein>
    <recommendedName>
        <fullName evidence="3">DUF29 domain-containing protein</fullName>
    </recommendedName>
</protein>
<dbReference type="Proteomes" id="UP000192491">
    <property type="component" value="Unassembled WGS sequence"/>
</dbReference>
<evidence type="ECO:0000313" key="1">
    <source>
        <dbReference type="EMBL" id="OQX08770.1"/>
    </source>
</evidence>
<reference evidence="1 2" key="1">
    <citation type="submission" date="2017-01" db="EMBL/GenBank/DDBJ databases">
        <title>Novel large sulfur bacteria in the metagenomes of groundwater-fed chemosynthetic microbial mats in the Lake Huron basin.</title>
        <authorList>
            <person name="Sharrar A.M."/>
            <person name="Flood B.E."/>
            <person name="Bailey J.V."/>
            <person name="Jones D.S."/>
            <person name="Biddanda B."/>
            <person name="Ruberg S.A."/>
            <person name="Marcus D.N."/>
            <person name="Dick G.J."/>
        </authorList>
    </citation>
    <scope>NUCLEOTIDE SEQUENCE [LARGE SCALE GENOMIC DNA]</scope>
    <source>
        <strain evidence="1">A8</strain>
    </source>
</reference>
<accession>A0A1Y1QM02</accession>
<feature type="non-terminal residue" evidence="1">
    <location>
        <position position="1"/>
    </location>
</feature>
<dbReference type="InterPro" id="IPR002636">
    <property type="entry name" value="DUF29"/>
</dbReference>
<evidence type="ECO:0008006" key="3">
    <source>
        <dbReference type="Google" id="ProtNLM"/>
    </source>
</evidence>
<sequence length="113" mass="13172">EIEDMSKSEKRALQSFLETLLMHLLKWQYQPAYQGNSWKFTVIEQRERITEHLQDNPGLKSKLPDLIIRAYNHAVKGAVRETGLAPEVFPASCPWTFEQFMDEAFWPESSTTL</sequence>
<dbReference type="PANTHER" id="PTHR34235">
    <property type="entry name" value="SLR1203 PROTEIN-RELATED"/>
    <property type="match status" value="1"/>
</dbReference>
<gene>
    <name evidence="1" type="ORF">BWK73_24465</name>
</gene>
<name>A0A1Y1QM02_9GAMM</name>
<dbReference type="AlphaFoldDB" id="A0A1Y1QM02"/>
<dbReference type="Gene3D" id="1.20.1220.20">
    <property type="entry name" value="Uncharcterised protein PF01724"/>
    <property type="match status" value="1"/>
</dbReference>